<evidence type="ECO:0000313" key="3">
    <source>
        <dbReference type="Proteomes" id="UP000199022"/>
    </source>
</evidence>
<dbReference type="AlphaFoldDB" id="A0A1I1U574"/>
<dbReference type="Gene3D" id="3.30.70.100">
    <property type="match status" value="1"/>
</dbReference>
<protein>
    <submittedName>
        <fullName evidence="2">NIPSNAP protein</fullName>
    </submittedName>
</protein>
<dbReference type="OrthoDB" id="2297285at2"/>
<sequence length="105" mass="11382">MFELRTYTLASVEALERYETVHWARHIPSLAAAGVTTHAIWRQEPADAPTLIALVSYADGADPGAVTAEYMSSQAFRDDMAGFTMSDIVAVHSVFLAPAEASPLR</sequence>
<proteinExistence type="predicted"/>
<gene>
    <name evidence="2" type="ORF">SAMN05661030_3919</name>
</gene>
<dbReference type="Proteomes" id="UP000199022">
    <property type="component" value="Unassembled WGS sequence"/>
</dbReference>
<accession>A0A1I1U574</accession>
<organism evidence="2 3">
    <name type="scientific">Klenkia taihuensis</name>
    <dbReference type="NCBI Taxonomy" id="1225127"/>
    <lineage>
        <taxon>Bacteria</taxon>
        <taxon>Bacillati</taxon>
        <taxon>Actinomycetota</taxon>
        <taxon>Actinomycetes</taxon>
        <taxon>Geodermatophilales</taxon>
        <taxon>Geodermatophilaceae</taxon>
        <taxon>Klenkia</taxon>
    </lineage>
</organism>
<reference evidence="3" key="1">
    <citation type="submission" date="2016-10" db="EMBL/GenBank/DDBJ databases">
        <authorList>
            <person name="Varghese N."/>
            <person name="Submissions S."/>
        </authorList>
    </citation>
    <scope>NUCLEOTIDE SEQUENCE [LARGE SCALE GENOMIC DNA]</scope>
    <source>
        <strain evidence="3">DSM 45962</strain>
    </source>
</reference>
<feature type="domain" description="NIPSNAP" evidence="1">
    <location>
        <begin position="2"/>
        <end position="103"/>
    </location>
</feature>
<evidence type="ECO:0000313" key="2">
    <source>
        <dbReference type="EMBL" id="SFD65845.1"/>
    </source>
</evidence>
<name>A0A1I1U574_9ACTN</name>
<dbReference type="InterPro" id="IPR012577">
    <property type="entry name" value="NIPSNAP"/>
</dbReference>
<keyword evidence="3" id="KW-1185">Reference proteome</keyword>
<dbReference type="RefSeq" id="WP_091563573.1">
    <property type="nucleotide sequence ID" value="NZ_BNAC01000001.1"/>
</dbReference>
<evidence type="ECO:0000259" key="1">
    <source>
        <dbReference type="Pfam" id="PF07978"/>
    </source>
</evidence>
<dbReference type="SUPFAM" id="SSF54909">
    <property type="entry name" value="Dimeric alpha+beta barrel"/>
    <property type="match status" value="1"/>
</dbReference>
<dbReference type="EMBL" id="FOMD01000005">
    <property type="protein sequence ID" value="SFD65845.1"/>
    <property type="molecule type" value="Genomic_DNA"/>
</dbReference>
<dbReference type="Pfam" id="PF07978">
    <property type="entry name" value="NIPSNAP"/>
    <property type="match status" value="1"/>
</dbReference>
<dbReference type="InterPro" id="IPR011008">
    <property type="entry name" value="Dimeric_a/b-barrel"/>
</dbReference>